<dbReference type="AlphaFoldDB" id="A0A103DZV6"/>
<dbReference type="CDD" id="cd00293">
    <property type="entry name" value="USP-like"/>
    <property type="match status" value="1"/>
</dbReference>
<organism evidence="3 4">
    <name type="scientific">Burkholderia singularis</name>
    <dbReference type="NCBI Taxonomy" id="1503053"/>
    <lineage>
        <taxon>Bacteria</taxon>
        <taxon>Pseudomonadati</taxon>
        <taxon>Pseudomonadota</taxon>
        <taxon>Betaproteobacteria</taxon>
        <taxon>Burkholderiales</taxon>
        <taxon>Burkholderiaceae</taxon>
        <taxon>Burkholderia</taxon>
        <taxon>pseudomallei group</taxon>
    </lineage>
</organism>
<dbReference type="InterPro" id="IPR006015">
    <property type="entry name" value="Universal_stress_UspA"/>
</dbReference>
<name>A0A103DZV6_9BURK</name>
<reference evidence="3 4" key="1">
    <citation type="submission" date="2015-11" db="EMBL/GenBank/DDBJ databases">
        <title>Expanding the genomic diversity of Burkholderia species for the development of highly accurate diagnostics.</title>
        <authorList>
            <person name="Sahl J."/>
            <person name="Keim P."/>
            <person name="Wagner D."/>
        </authorList>
    </citation>
    <scope>NUCLEOTIDE SEQUENCE [LARGE SCALE GENOMIC DNA]</scope>
    <source>
        <strain evidence="3 4">TSV85</strain>
    </source>
</reference>
<feature type="domain" description="UspA" evidence="2">
    <location>
        <begin position="1"/>
        <end position="147"/>
    </location>
</feature>
<evidence type="ECO:0000313" key="4">
    <source>
        <dbReference type="Proteomes" id="UP000062788"/>
    </source>
</evidence>
<proteinExistence type="inferred from homology"/>
<evidence type="ECO:0000259" key="2">
    <source>
        <dbReference type="Pfam" id="PF00582"/>
    </source>
</evidence>
<protein>
    <submittedName>
        <fullName evidence="3">Universal stress protein UspA</fullName>
    </submittedName>
</protein>
<dbReference type="PANTHER" id="PTHR46268:SF15">
    <property type="entry name" value="UNIVERSAL STRESS PROTEIN HP_0031"/>
    <property type="match status" value="1"/>
</dbReference>
<dbReference type="InterPro" id="IPR014729">
    <property type="entry name" value="Rossmann-like_a/b/a_fold"/>
</dbReference>
<dbReference type="OrthoDB" id="8547832at2"/>
<comment type="similarity">
    <text evidence="1">Belongs to the universal stress protein A family.</text>
</comment>
<dbReference type="PRINTS" id="PR01438">
    <property type="entry name" value="UNVRSLSTRESS"/>
</dbReference>
<keyword evidence="4" id="KW-1185">Reference proteome</keyword>
<accession>A0A103DZV6</accession>
<dbReference type="Pfam" id="PF00582">
    <property type="entry name" value="Usp"/>
    <property type="match status" value="1"/>
</dbReference>
<evidence type="ECO:0000256" key="1">
    <source>
        <dbReference type="ARBA" id="ARBA00008791"/>
    </source>
</evidence>
<gene>
    <name evidence="3" type="ORF">WS67_17755</name>
</gene>
<dbReference type="InterPro" id="IPR006016">
    <property type="entry name" value="UspA"/>
</dbReference>
<dbReference type="SUPFAM" id="SSF52402">
    <property type="entry name" value="Adenine nucleotide alpha hydrolases-like"/>
    <property type="match status" value="1"/>
</dbReference>
<evidence type="ECO:0000313" key="3">
    <source>
        <dbReference type="EMBL" id="KVE25743.1"/>
    </source>
</evidence>
<dbReference type="EMBL" id="LOWA01000037">
    <property type="protein sequence ID" value="KVE25743.1"/>
    <property type="molecule type" value="Genomic_DNA"/>
</dbReference>
<dbReference type="RefSeq" id="WP_059518763.1">
    <property type="nucleotide sequence ID" value="NZ_LOWA01000037.1"/>
</dbReference>
<sequence length="161" mass="17148">MYQRIFVAFDGSRCASLALEEAVRIAAASGGSVMAACVVERAPRLVDVGSGFVDEPTREDALAVAAATAALEAAKLVFQQRSVCGAVRAIDADGDSVPEVLTRTAAQYDADLIVMGTHGRRGMARMWVGSVAESVLRMADRPVLMVRESVRESSDEKSSRR</sequence>
<comment type="caution">
    <text evidence="3">The sequence shown here is derived from an EMBL/GenBank/DDBJ whole genome shotgun (WGS) entry which is preliminary data.</text>
</comment>
<dbReference type="Proteomes" id="UP000062788">
    <property type="component" value="Unassembled WGS sequence"/>
</dbReference>
<dbReference type="PANTHER" id="PTHR46268">
    <property type="entry name" value="STRESS RESPONSE PROTEIN NHAX"/>
    <property type="match status" value="1"/>
</dbReference>
<dbReference type="Gene3D" id="3.40.50.620">
    <property type="entry name" value="HUPs"/>
    <property type="match status" value="1"/>
</dbReference>